<keyword evidence="2" id="KW-1185">Reference proteome</keyword>
<comment type="caution">
    <text evidence="1">The sequence shown here is derived from an EMBL/GenBank/DDBJ whole genome shotgun (WGS) entry which is preliminary data.</text>
</comment>
<dbReference type="EMBL" id="QYUO01000001">
    <property type="protein sequence ID" value="RJF98140.1"/>
    <property type="molecule type" value="Genomic_DNA"/>
</dbReference>
<accession>A0A3A3FRL2</accession>
<organism evidence="1 2">
    <name type="scientific">Noviherbaspirillum saxi</name>
    <dbReference type="NCBI Taxonomy" id="2320863"/>
    <lineage>
        <taxon>Bacteria</taxon>
        <taxon>Pseudomonadati</taxon>
        <taxon>Pseudomonadota</taxon>
        <taxon>Betaproteobacteria</taxon>
        <taxon>Burkholderiales</taxon>
        <taxon>Oxalobacteraceae</taxon>
        <taxon>Noviherbaspirillum</taxon>
    </lineage>
</organism>
<proteinExistence type="predicted"/>
<evidence type="ECO:0000313" key="2">
    <source>
        <dbReference type="Proteomes" id="UP000265955"/>
    </source>
</evidence>
<dbReference type="Pfam" id="PF04339">
    <property type="entry name" value="FemAB_like"/>
    <property type="match status" value="1"/>
</dbReference>
<dbReference type="Proteomes" id="UP000265955">
    <property type="component" value="Unassembled WGS sequence"/>
</dbReference>
<keyword evidence="1" id="KW-0808">Transferase</keyword>
<dbReference type="OrthoDB" id="9776898at2"/>
<name>A0A3A3FRL2_9BURK</name>
<dbReference type="RefSeq" id="WP_119768085.1">
    <property type="nucleotide sequence ID" value="NZ_QYUO01000001.1"/>
</dbReference>
<dbReference type="AlphaFoldDB" id="A0A3A3FRL2"/>
<dbReference type="Gene3D" id="3.40.630.30">
    <property type="match status" value="1"/>
</dbReference>
<dbReference type="InterPro" id="IPR007434">
    <property type="entry name" value="FemAB-like"/>
</dbReference>
<protein>
    <submittedName>
        <fullName evidence="1">N-acetyltransferase</fullName>
    </submittedName>
</protein>
<dbReference type="SUPFAM" id="SSF55729">
    <property type="entry name" value="Acyl-CoA N-acyltransferases (Nat)"/>
    <property type="match status" value="1"/>
</dbReference>
<sequence>MNYRTRIVSSLSEIGQTAWDSLVFGQADSTPFLSFAFLDALHESGSASADSGWQPQYLTLWHADTLEAALPLYVKSHSYGEYVFDWAWADAYKRNGLPYYPKLLSAIPFTPVSGNRLLARNPAARAALIESLTTLQVANELSSTHVLFPPEAEAQALQAAGFMLRSGVQFHWLNQGYRSFDEFIETLDRKKRKNIRAERRKVAEAGIRFRRIAGCEAVDADWRFFKRCYDQTYAAHYSTPYLNLDFFRRIGASMPDNILLVVAEREGKPLASSLLIHDAATLYGRYWGAIEEVPCLHFETAYYQPLEFCIDRRIACFEGGAQGEHKMARGFLPQKTWSAHWLAHPAFADAIERYLEREADGIDAYLDELNEHSPFRGAK</sequence>
<reference evidence="2" key="1">
    <citation type="submission" date="2018-09" db="EMBL/GenBank/DDBJ databases">
        <authorList>
            <person name="Zhu H."/>
        </authorList>
    </citation>
    <scope>NUCLEOTIDE SEQUENCE [LARGE SCALE GENOMIC DNA]</scope>
    <source>
        <strain evidence="2">K1R23-30</strain>
    </source>
</reference>
<dbReference type="PANTHER" id="PTHR47017">
    <property type="entry name" value="ACYL-COA"/>
    <property type="match status" value="1"/>
</dbReference>
<dbReference type="GO" id="GO:0016740">
    <property type="term" value="F:transferase activity"/>
    <property type="evidence" value="ECO:0007669"/>
    <property type="project" value="UniProtKB-KW"/>
</dbReference>
<dbReference type="PANTHER" id="PTHR47017:SF1">
    <property type="entry name" value="ACYL-COA"/>
    <property type="match status" value="1"/>
</dbReference>
<evidence type="ECO:0000313" key="1">
    <source>
        <dbReference type="EMBL" id="RJF98140.1"/>
    </source>
</evidence>
<dbReference type="InterPro" id="IPR016181">
    <property type="entry name" value="Acyl_CoA_acyltransferase"/>
</dbReference>
<gene>
    <name evidence="1" type="ORF">D3871_06150</name>
</gene>